<dbReference type="Pfam" id="PF07980">
    <property type="entry name" value="SusD_RagB"/>
    <property type="match status" value="1"/>
</dbReference>
<evidence type="ECO:0000256" key="3">
    <source>
        <dbReference type="ARBA" id="ARBA00022729"/>
    </source>
</evidence>
<dbReference type="GO" id="GO:0009279">
    <property type="term" value="C:cell outer membrane"/>
    <property type="evidence" value="ECO:0007669"/>
    <property type="project" value="UniProtKB-SubCell"/>
</dbReference>
<feature type="domain" description="SusD-like N-terminal" evidence="7">
    <location>
        <begin position="29"/>
        <end position="236"/>
    </location>
</feature>
<dbReference type="PATRIC" id="fig|1144316.3.peg.1125"/>
<evidence type="ECO:0000259" key="7">
    <source>
        <dbReference type="Pfam" id="PF14322"/>
    </source>
</evidence>
<keyword evidence="3" id="KW-0732">Signal</keyword>
<accession>J2T8G2</accession>
<gene>
    <name evidence="8" type="ORF">PMI13_01121</name>
</gene>
<evidence type="ECO:0000259" key="6">
    <source>
        <dbReference type="Pfam" id="PF07980"/>
    </source>
</evidence>
<name>J2T8G2_9FLAO</name>
<dbReference type="AlphaFoldDB" id="J2T8G2"/>
<comment type="similarity">
    <text evidence="2">Belongs to the SusD family.</text>
</comment>
<evidence type="ECO:0000313" key="8">
    <source>
        <dbReference type="EMBL" id="EJL74382.1"/>
    </source>
</evidence>
<proteinExistence type="inferred from homology"/>
<dbReference type="PROSITE" id="PS51257">
    <property type="entry name" value="PROKAR_LIPOPROTEIN"/>
    <property type="match status" value="1"/>
</dbReference>
<dbReference type="Proteomes" id="UP000007509">
    <property type="component" value="Unassembled WGS sequence"/>
</dbReference>
<reference evidence="8 9" key="1">
    <citation type="journal article" date="2012" name="J. Bacteriol.">
        <title>Twenty-one genome sequences from Pseudomonas species and 19 genome sequences from diverse bacteria isolated from the rhizosphere and endosphere of Populus deltoides.</title>
        <authorList>
            <person name="Brown S.D."/>
            <person name="Utturkar S.M."/>
            <person name="Klingeman D.M."/>
            <person name="Johnson C.M."/>
            <person name="Martin S.L."/>
            <person name="Land M.L."/>
            <person name="Lu T.Y."/>
            <person name="Schadt C.W."/>
            <person name="Doktycz M.J."/>
            <person name="Pelletier D.A."/>
        </authorList>
    </citation>
    <scope>NUCLEOTIDE SEQUENCE [LARGE SCALE GENOMIC DNA]</scope>
    <source>
        <strain evidence="8 9">CF314</strain>
    </source>
</reference>
<sequence length="463" mass="52922">MKFLIHKLSYFPAVLCCVLLLSGCDKQNEFLQAKPDQALTIPKTLADLDLILNNEEVFNAYSCPSMGFISSDEYYLTTENYDNSWDEMGQKVYIFGSDIYKGGTIPGADWNKSYNQVFVANTVLEVLKSIRYSEDEANHYNEIKGTSLFFRAFAFYNLVQTFSLPYDSMTSSTDMGVPLRLNSDLTEKIKRASVKESYDQIIRDLTTAYDLLPLKAKTITKPSKVAVNAMLSRIYLGMGAYSESLKYAKLCLAQYGPITDYNLITPTKYSINSDFLAEDIFHTSLINYSIMSPAIPDSNIYRSYENNDLRKSYFFRVAGDGSLRFRGSYDARQSNKYCGVATDEIYLNRAECYAREGNKEDAMKDLNLLLAHRYKTGTFTPLTATTSDEALYLILEERKKELLFRGLRWTDLRRLNKEARFKKDVIHIVRGISYLLKPQSMNYAMLIPDPEIQLGGLTQNPRQ</sequence>
<dbReference type="RefSeq" id="WP_007841473.1">
    <property type="nucleotide sequence ID" value="NZ_AKJY01000014.1"/>
</dbReference>
<evidence type="ECO:0000256" key="1">
    <source>
        <dbReference type="ARBA" id="ARBA00004442"/>
    </source>
</evidence>
<keyword evidence="9" id="KW-1185">Reference proteome</keyword>
<dbReference type="SUPFAM" id="SSF48452">
    <property type="entry name" value="TPR-like"/>
    <property type="match status" value="1"/>
</dbReference>
<evidence type="ECO:0000256" key="5">
    <source>
        <dbReference type="ARBA" id="ARBA00023237"/>
    </source>
</evidence>
<organism evidence="8 9">
    <name type="scientific">Chryseobacterium populi</name>
    <dbReference type="NCBI Taxonomy" id="1144316"/>
    <lineage>
        <taxon>Bacteria</taxon>
        <taxon>Pseudomonadati</taxon>
        <taxon>Bacteroidota</taxon>
        <taxon>Flavobacteriia</taxon>
        <taxon>Flavobacteriales</taxon>
        <taxon>Weeksellaceae</taxon>
        <taxon>Chryseobacterium group</taxon>
        <taxon>Chryseobacterium</taxon>
    </lineage>
</organism>
<evidence type="ECO:0000313" key="9">
    <source>
        <dbReference type="Proteomes" id="UP000007509"/>
    </source>
</evidence>
<dbReference type="Pfam" id="PF14322">
    <property type="entry name" value="SusD-like_3"/>
    <property type="match status" value="1"/>
</dbReference>
<comment type="caution">
    <text evidence="8">The sequence shown here is derived from an EMBL/GenBank/DDBJ whole genome shotgun (WGS) entry which is preliminary data.</text>
</comment>
<dbReference type="OrthoDB" id="653598at2"/>
<dbReference type="EMBL" id="AKJY01000014">
    <property type="protein sequence ID" value="EJL74382.1"/>
    <property type="molecule type" value="Genomic_DNA"/>
</dbReference>
<evidence type="ECO:0000256" key="2">
    <source>
        <dbReference type="ARBA" id="ARBA00006275"/>
    </source>
</evidence>
<evidence type="ECO:0000256" key="4">
    <source>
        <dbReference type="ARBA" id="ARBA00023136"/>
    </source>
</evidence>
<dbReference type="InterPro" id="IPR011990">
    <property type="entry name" value="TPR-like_helical_dom_sf"/>
</dbReference>
<dbReference type="Gene3D" id="1.25.40.390">
    <property type="match status" value="1"/>
</dbReference>
<comment type="subcellular location">
    <subcellularLocation>
        <location evidence="1">Cell outer membrane</location>
    </subcellularLocation>
</comment>
<dbReference type="InterPro" id="IPR033985">
    <property type="entry name" value="SusD-like_N"/>
</dbReference>
<keyword evidence="4" id="KW-0472">Membrane</keyword>
<protein>
    <submittedName>
        <fullName evidence="8">RagB/SusD family protein</fullName>
    </submittedName>
</protein>
<feature type="domain" description="RagB/SusD" evidence="6">
    <location>
        <begin position="344"/>
        <end position="420"/>
    </location>
</feature>
<keyword evidence="5" id="KW-0998">Cell outer membrane</keyword>
<dbReference type="InterPro" id="IPR012944">
    <property type="entry name" value="SusD_RagB_dom"/>
</dbReference>